<evidence type="ECO:0000313" key="2">
    <source>
        <dbReference type="EMBL" id="KAK4151072.1"/>
    </source>
</evidence>
<reference evidence="2" key="2">
    <citation type="submission" date="2023-05" db="EMBL/GenBank/DDBJ databases">
        <authorList>
            <consortium name="Lawrence Berkeley National Laboratory"/>
            <person name="Steindorff A."/>
            <person name="Hensen N."/>
            <person name="Bonometti L."/>
            <person name="Westerberg I."/>
            <person name="Brannstrom I.O."/>
            <person name="Guillou S."/>
            <person name="Cros-Aarteil S."/>
            <person name="Calhoun S."/>
            <person name="Haridas S."/>
            <person name="Kuo A."/>
            <person name="Mondo S."/>
            <person name="Pangilinan J."/>
            <person name="Riley R."/>
            <person name="Labutti K."/>
            <person name="Andreopoulos B."/>
            <person name="Lipzen A."/>
            <person name="Chen C."/>
            <person name="Yanf M."/>
            <person name="Daum C."/>
            <person name="Ng V."/>
            <person name="Clum A."/>
            <person name="Ohm R."/>
            <person name="Martin F."/>
            <person name="Silar P."/>
            <person name="Natvig D."/>
            <person name="Lalanne C."/>
            <person name="Gautier V."/>
            <person name="Ament-Velasquez S.L."/>
            <person name="Kruys A."/>
            <person name="Hutchinson M.I."/>
            <person name="Powell A.J."/>
            <person name="Barry K."/>
            <person name="Miller A.N."/>
            <person name="Grigoriev I.V."/>
            <person name="Debuchy R."/>
            <person name="Gladieux P."/>
            <person name="Thoren M.H."/>
            <person name="Johannesson H."/>
        </authorList>
    </citation>
    <scope>NUCLEOTIDE SEQUENCE</scope>
    <source>
        <strain evidence="2">CBS 538.74</strain>
    </source>
</reference>
<evidence type="ECO:0000259" key="1">
    <source>
        <dbReference type="Pfam" id="PF00583"/>
    </source>
</evidence>
<dbReference type="Gene3D" id="3.40.630.30">
    <property type="match status" value="1"/>
</dbReference>
<dbReference type="Proteomes" id="UP001302745">
    <property type="component" value="Unassembled WGS sequence"/>
</dbReference>
<accession>A0AAN6ZU65</accession>
<proteinExistence type="predicted"/>
<dbReference type="SUPFAM" id="SSF55729">
    <property type="entry name" value="Acyl-CoA N-acyltransferases (Nat)"/>
    <property type="match status" value="2"/>
</dbReference>
<dbReference type="AlphaFoldDB" id="A0AAN6ZU65"/>
<name>A0AAN6ZU65_9PEZI</name>
<dbReference type="GO" id="GO:0016747">
    <property type="term" value="F:acyltransferase activity, transferring groups other than amino-acyl groups"/>
    <property type="evidence" value="ECO:0007669"/>
    <property type="project" value="InterPro"/>
</dbReference>
<dbReference type="InterPro" id="IPR016181">
    <property type="entry name" value="Acyl_CoA_acyltransferase"/>
</dbReference>
<evidence type="ECO:0000313" key="3">
    <source>
        <dbReference type="Proteomes" id="UP001302745"/>
    </source>
</evidence>
<dbReference type="Pfam" id="PF00583">
    <property type="entry name" value="Acetyltransf_1"/>
    <property type="match status" value="1"/>
</dbReference>
<dbReference type="InterPro" id="IPR000182">
    <property type="entry name" value="GNAT_dom"/>
</dbReference>
<protein>
    <recommendedName>
        <fullName evidence="1">N-acetyltransferase domain-containing protein</fullName>
    </recommendedName>
</protein>
<gene>
    <name evidence="2" type="ORF">C8A00DRAFT_45666</name>
</gene>
<organism evidence="2 3">
    <name type="scientific">Chaetomidium leptoderma</name>
    <dbReference type="NCBI Taxonomy" id="669021"/>
    <lineage>
        <taxon>Eukaryota</taxon>
        <taxon>Fungi</taxon>
        <taxon>Dikarya</taxon>
        <taxon>Ascomycota</taxon>
        <taxon>Pezizomycotina</taxon>
        <taxon>Sordariomycetes</taxon>
        <taxon>Sordariomycetidae</taxon>
        <taxon>Sordariales</taxon>
        <taxon>Chaetomiaceae</taxon>
        <taxon>Chaetomidium</taxon>
    </lineage>
</organism>
<feature type="domain" description="N-acetyltransferase" evidence="1">
    <location>
        <begin position="190"/>
        <end position="289"/>
    </location>
</feature>
<keyword evidence="3" id="KW-1185">Reference proteome</keyword>
<comment type="caution">
    <text evidence="2">The sequence shown here is derived from an EMBL/GenBank/DDBJ whole genome shotgun (WGS) entry which is preliminary data.</text>
</comment>
<sequence length="495" mass="54537">MPVPRPALANAILQKPPALSDMLNDGDIVLLLTPDIVPEASPLNRASNCPPSDPFEPLGKALASTHETHVALAAAVIFVISGPPRHGQPSQVTLAERVRALCESRPLVILTCCDVRELGPLATPFPTPFPTPIKVLSLDPLDLEAAAACILFGEPRNSTLRRPGEHNLIPSRQPWSVEAWDGNSDVSVVFDLWRRCLPKMFHLGRDQFETLLCRDGYAMLYVVREPETSQVLGFCATYTTYVDGSDCLLGSLAALLVQPSHQRRGIGRGLHDHALRQLTRIRGVSRLQLGSTFPRLLYGLPVDSLSKPWFQRRGWPIEPSAAPGSGQEACDWFLEFKNWPDARLPSQSLFTFRSCQMTDFDAVLDFIDGVSKSNGHMGWYDQYARLANSENVQDIILGLEGETIIAAALTTIADDVGGITCVCISDDVPRDSVMIRLFDTCIRVLKDAKTNRLFIDGIKGGDDGFSELGFRKWARYIEVWRECRDSGAVTGDEDG</sequence>
<dbReference type="EMBL" id="MU857035">
    <property type="protein sequence ID" value="KAK4151072.1"/>
    <property type="molecule type" value="Genomic_DNA"/>
</dbReference>
<reference evidence="2" key="1">
    <citation type="journal article" date="2023" name="Mol. Phylogenet. Evol.">
        <title>Genome-scale phylogeny and comparative genomics of the fungal order Sordariales.</title>
        <authorList>
            <person name="Hensen N."/>
            <person name="Bonometti L."/>
            <person name="Westerberg I."/>
            <person name="Brannstrom I.O."/>
            <person name="Guillou S."/>
            <person name="Cros-Aarteil S."/>
            <person name="Calhoun S."/>
            <person name="Haridas S."/>
            <person name="Kuo A."/>
            <person name="Mondo S."/>
            <person name="Pangilinan J."/>
            <person name="Riley R."/>
            <person name="LaButti K."/>
            <person name="Andreopoulos B."/>
            <person name="Lipzen A."/>
            <person name="Chen C."/>
            <person name="Yan M."/>
            <person name="Daum C."/>
            <person name="Ng V."/>
            <person name="Clum A."/>
            <person name="Steindorff A."/>
            <person name="Ohm R.A."/>
            <person name="Martin F."/>
            <person name="Silar P."/>
            <person name="Natvig D.O."/>
            <person name="Lalanne C."/>
            <person name="Gautier V."/>
            <person name="Ament-Velasquez S.L."/>
            <person name="Kruys A."/>
            <person name="Hutchinson M.I."/>
            <person name="Powell A.J."/>
            <person name="Barry K."/>
            <person name="Miller A.N."/>
            <person name="Grigoriev I.V."/>
            <person name="Debuchy R."/>
            <person name="Gladieux P."/>
            <person name="Hiltunen Thoren M."/>
            <person name="Johannesson H."/>
        </authorList>
    </citation>
    <scope>NUCLEOTIDE SEQUENCE</scope>
    <source>
        <strain evidence="2">CBS 538.74</strain>
    </source>
</reference>
<dbReference type="CDD" id="cd04301">
    <property type="entry name" value="NAT_SF"/>
    <property type="match status" value="1"/>
</dbReference>